<evidence type="ECO:0000259" key="12">
    <source>
        <dbReference type="PROSITE" id="PS51194"/>
    </source>
</evidence>
<feature type="compositionally biased region" description="Gly residues" evidence="9">
    <location>
        <begin position="29"/>
        <end position="47"/>
    </location>
</feature>
<dbReference type="PROSITE" id="PS51192">
    <property type="entry name" value="HELICASE_ATP_BIND_1"/>
    <property type="match status" value="1"/>
</dbReference>
<dbReference type="PROSITE" id="PS00690">
    <property type="entry name" value="DEAH_ATP_HELICASE"/>
    <property type="match status" value="1"/>
</dbReference>
<dbReference type="PANTHER" id="PTHR18934:SF91">
    <property type="entry name" value="PRE-MRNA-SPLICING FACTOR ATP-DEPENDENT RNA HELICASE PRP16"/>
    <property type="match status" value="1"/>
</dbReference>
<feature type="domain" description="Helicase C-terminal" evidence="12">
    <location>
        <begin position="616"/>
        <end position="799"/>
    </location>
</feature>
<feature type="compositionally biased region" description="Low complexity" evidence="9">
    <location>
        <begin position="258"/>
        <end position="267"/>
    </location>
</feature>
<dbReference type="InterPro" id="IPR036867">
    <property type="entry name" value="R3H_dom_sf"/>
</dbReference>
<evidence type="ECO:0000256" key="3">
    <source>
        <dbReference type="ARBA" id="ARBA00022801"/>
    </source>
</evidence>
<evidence type="ECO:0000256" key="7">
    <source>
        <dbReference type="ARBA" id="ARBA00023242"/>
    </source>
</evidence>
<dbReference type="SUPFAM" id="SSF52540">
    <property type="entry name" value="P-loop containing nucleoside triphosphate hydrolases"/>
    <property type="match status" value="1"/>
</dbReference>
<dbReference type="GO" id="GO:0005634">
    <property type="term" value="C:nucleus"/>
    <property type="evidence" value="ECO:0007669"/>
    <property type="project" value="UniProtKB-SubCell"/>
</dbReference>
<keyword evidence="5" id="KW-0067">ATP-binding</keyword>
<dbReference type="PROSITE" id="PS51061">
    <property type="entry name" value="R3H"/>
    <property type="match status" value="1"/>
</dbReference>
<dbReference type="Pfam" id="PF01424">
    <property type="entry name" value="R3H"/>
    <property type="match status" value="1"/>
</dbReference>
<comment type="subcellular location">
    <subcellularLocation>
        <location evidence="1">Nucleus</location>
    </subcellularLocation>
</comment>
<dbReference type="PROSITE" id="PS51194">
    <property type="entry name" value="HELICASE_CTER"/>
    <property type="match status" value="1"/>
</dbReference>
<evidence type="ECO:0000256" key="4">
    <source>
        <dbReference type="ARBA" id="ARBA00022806"/>
    </source>
</evidence>
<feature type="region of interest" description="Disordered" evidence="9">
    <location>
        <begin position="246"/>
        <end position="279"/>
    </location>
</feature>
<feature type="region of interest" description="Disordered" evidence="9">
    <location>
        <begin position="993"/>
        <end position="1012"/>
    </location>
</feature>
<dbReference type="InterPro" id="IPR014001">
    <property type="entry name" value="Helicase_ATP-bd"/>
</dbReference>
<keyword evidence="3" id="KW-0378">Hydrolase</keyword>
<organism evidence="13 14">
    <name type="scientific">Pythium oligandrum</name>
    <name type="common">Mycoparasitic fungus</name>
    <dbReference type="NCBI Taxonomy" id="41045"/>
    <lineage>
        <taxon>Eukaryota</taxon>
        <taxon>Sar</taxon>
        <taxon>Stramenopiles</taxon>
        <taxon>Oomycota</taxon>
        <taxon>Peronosporomycetes</taxon>
        <taxon>Pythiales</taxon>
        <taxon>Pythiaceae</taxon>
        <taxon>Pythium</taxon>
    </lineage>
</organism>
<dbReference type="SUPFAM" id="SSF82708">
    <property type="entry name" value="R3H domain"/>
    <property type="match status" value="1"/>
</dbReference>
<dbReference type="SMART" id="SM00393">
    <property type="entry name" value="R3H"/>
    <property type="match status" value="1"/>
</dbReference>
<protein>
    <recommendedName>
        <fullName evidence="15">RNA helicase</fullName>
    </recommendedName>
</protein>
<sequence>MDGGPARGGGRGGRGGRGGGRGGGEHGSGRGRGGRGGGFQGRGGGPRENGMNGSHSGGDFGAHAGRGRGGRGRGGRGDGGNDGAGRGDAARPAPRPKKGGPPQAALNLDEAFCMRVHSELQALVDDGSRFELSFPKDLDNHQRRYIHSMAEKYGLFTKSSGKGDNRFIHVAKVKKNARMEEVSLRLPSIKANRETMTWFPAPVLQYLAQFPVPELPSDVNAPAQDGWSTDNLTTSWDAHQVSDQYKRASTPLFKPLRPGKSSSKAPAKPQPPTPNTLPVHSYRSQILEYVDRHQVVVISGDTGCGKSTQIPQFLLDDAIAKGKINDTRIICSQPRRLSAISLAERVAKERSTTGADPVQVGHAIRFDSAFDAHKSKLIFCTTGTLLKWLNSDPLAHGFSHLILDEVHERDQFTDFLLILLKSNILKKRKNLKVILMSATIQVEKFAEYFQPEFDAPILEMVGGRCFPVTTLYLEDVLALIHHSNTAGGASAFLQQQREMDQDDSDEDPEESVPAAIDSGLICPLCQTGGFADEESFGMHVATCFGEPPTPSEQPPPAPTKKKKDKKKKSSRPKAEMGAVLENVLNLVPETLKTTLLENYVRQEDALSRDQSVDYTLLLQLLYMIEQVFPLGDPTTEGAILVFLPGWEEISYMERELLRSHMTASRYEIALLHSRLSAQEQRKAFLKPPRGKRKLILATNIAETSLTIEDVVFVVDCGKSKQAHALATTSSASFVMGLQTTWVAKANCVQRMGRAGRVRPGLCFRLFSKNRFETAMKEFMLPELLTTPLEELLLHVTLLQFEKKLHISSAKGFLMQAMDSPSETAIDASLDRLQVMGALDNSKHLTLLGWHLAHICDGGVSVYMGKLLLWSHVFGSFDEIVRTTCALSGYRDPFLNFLGMTNDELRQVEASKAGFLRDARTPFDVQSDHFLLLLAMDAFLKIHPRAFSEMDGFCRRNMLHRPTLEQVTSIYRQLQRDLEVLGMTEDSQLVKPALPASAVSRDPRRRASAPSTWSSERLGPYFMSLGAGLYPNVLFTKRTSASRNWTSKEKVKVRMESASMLAKAGNTRRGKDDDDDDDGNSLEWMVYHEMMQSERVRVAKNGSKLPSQLILLLLLGNNDTIQVEEKTIIVEKNPDGEDVTISRWLVVVDEWILFELDSIEEVHVVRTLQRRLQAAFYRHLDRLHSTHLYLHSQHQSGLNQHHHAGDRPAPPPMVVDPVQKLWQQHDEQLVSSLVAWISADLGRAQ</sequence>
<dbReference type="CDD" id="cd17917">
    <property type="entry name" value="DEXHc_RHA-like"/>
    <property type="match status" value="1"/>
</dbReference>
<dbReference type="CDD" id="cd02325">
    <property type="entry name" value="R3H"/>
    <property type="match status" value="1"/>
</dbReference>
<comment type="caution">
    <text evidence="13">The sequence shown here is derived from an EMBL/GenBank/DDBJ whole genome shotgun (WGS) entry which is preliminary data.</text>
</comment>
<name>A0A8K1FHP6_PYTOL</name>
<dbReference type="Pfam" id="PF00270">
    <property type="entry name" value="DEAD"/>
    <property type="match status" value="1"/>
</dbReference>
<evidence type="ECO:0000256" key="1">
    <source>
        <dbReference type="ARBA" id="ARBA00004123"/>
    </source>
</evidence>
<feature type="compositionally biased region" description="Basic residues" evidence="9">
    <location>
        <begin position="559"/>
        <end position="571"/>
    </location>
</feature>
<dbReference type="SMART" id="SM00490">
    <property type="entry name" value="HELICc"/>
    <property type="match status" value="1"/>
</dbReference>
<evidence type="ECO:0008006" key="15">
    <source>
        <dbReference type="Google" id="ProtNLM"/>
    </source>
</evidence>
<dbReference type="Pfam" id="PF00271">
    <property type="entry name" value="Helicase_C"/>
    <property type="match status" value="1"/>
</dbReference>
<dbReference type="GO" id="GO:0003677">
    <property type="term" value="F:DNA binding"/>
    <property type="evidence" value="ECO:0007669"/>
    <property type="project" value="UniProtKB-ARBA"/>
</dbReference>
<dbReference type="InterPro" id="IPR001650">
    <property type="entry name" value="Helicase_C-like"/>
</dbReference>
<evidence type="ECO:0000256" key="6">
    <source>
        <dbReference type="ARBA" id="ARBA00022884"/>
    </source>
</evidence>
<dbReference type="InterPro" id="IPR027417">
    <property type="entry name" value="P-loop_NTPase"/>
</dbReference>
<dbReference type="InterPro" id="IPR002464">
    <property type="entry name" value="DNA/RNA_helicase_DEAH_CS"/>
</dbReference>
<dbReference type="CDD" id="cd18791">
    <property type="entry name" value="SF2_C_RHA"/>
    <property type="match status" value="1"/>
</dbReference>
<reference evidence="13" key="1">
    <citation type="submission" date="2019-03" db="EMBL/GenBank/DDBJ databases">
        <title>Long read genome sequence of the mycoparasitic Pythium oligandrum ATCC 38472 isolated from sugarbeet rhizosphere.</title>
        <authorList>
            <person name="Gaulin E."/>
        </authorList>
    </citation>
    <scope>NUCLEOTIDE SEQUENCE</scope>
    <source>
        <strain evidence="13">ATCC 38472_TT</strain>
    </source>
</reference>
<dbReference type="InterPro" id="IPR011545">
    <property type="entry name" value="DEAD/DEAH_box_helicase_dom"/>
</dbReference>
<feature type="compositionally biased region" description="Pro residues" evidence="9">
    <location>
        <begin position="547"/>
        <end position="558"/>
    </location>
</feature>
<evidence type="ECO:0000259" key="10">
    <source>
        <dbReference type="PROSITE" id="PS51061"/>
    </source>
</evidence>
<dbReference type="Gene3D" id="3.40.50.300">
    <property type="entry name" value="P-loop containing nucleotide triphosphate hydrolases"/>
    <property type="match status" value="2"/>
</dbReference>
<feature type="compositionally biased region" description="Gly residues" evidence="9">
    <location>
        <begin position="77"/>
        <end position="86"/>
    </location>
</feature>
<dbReference type="AlphaFoldDB" id="A0A8K1FHP6"/>
<evidence type="ECO:0000256" key="5">
    <source>
        <dbReference type="ARBA" id="ARBA00022840"/>
    </source>
</evidence>
<accession>A0A8K1FHP6</accession>
<dbReference type="Gene3D" id="3.30.1370.50">
    <property type="entry name" value="R3H-like domain"/>
    <property type="match status" value="1"/>
</dbReference>
<feature type="compositionally biased region" description="Basic residues" evidence="9">
    <location>
        <begin position="65"/>
        <end position="74"/>
    </location>
</feature>
<keyword evidence="14" id="KW-1185">Reference proteome</keyword>
<gene>
    <name evidence="13" type="ORF">Poli38472_005589</name>
</gene>
<dbReference type="EMBL" id="SPLM01000073">
    <property type="protein sequence ID" value="TMW62971.1"/>
    <property type="molecule type" value="Genomic_DNA"/>
</dbReference>
<evidence type="ECO:0000313" key="14">
    <source>
        <dbReference type="Proteomes" id="UP000794436"/>
    </source>
</evidence>
<dbReference type="SMART" id="SM00847">
    <property type="entry name" value="HA2"/>
    <property type="match status" value="1"/>
</dbReference>
<dbReference type="Gene3D" id="1.20.120.1080">
    <property type="match status" value="1"/>
</dbReference>
<dbReference type="InterPro" id="IPR001374">
    <property type="entry name" value="R3H_dom"/>
</dbReference>
<feature type="region of interest" description="Disordered" evidence="9">
    <location>
        <begin position="1"/>
        <end position="105"/>
    </location>
</feature>
<dbReference type="GO" id="GO:0005524">
    <property type="term" value="F:ATP binding"/>
    <property type="evidence" value="ECO:0007669"/>
    <property type="project" value="UniProtKB-KW"/>
</dbReference>
<keyword evidence="6" id="KW-0694">RNA-binding</keyword>
<comment type="similarity">
    <text evidence="8">Belongs to the DEAD box helicase family. DEAH subfamily. PRP16 sub-subfamily.</text>
</comment>
<feature type="compositionally biased region" description="Gly residues" evidence="9">
    <location>
        <begin position="1"/>
        <end position="22"/>
    </location>
</feature>
<dbReference type="InterPro" id="IPR048333">
    <property type="entry name" value="HA2_WH"/>
</dbReference>
<dbReference type="PANTHER" id="PTHR18934">
    <property type="entry name" value="ATP-DEPENDENT RNA HELICASE"/>
    <property type="match status" value="1"/>
</dbReference>
<dbReference type="GO" id="GO:0003723">
    <property type="term" value="F:RNA binding"/>
    <property type="evidence" value="ECO:0007669"/>
    <property type="project" value="UniProtKB-KW"/>
</dbReference>
<proteinExistence type="inferred from homology"/>
<dbReference type="Proteomes" id="UP000794436">
    <property type="component" value="Unassembled WGS sequence"/>
</dbReference>
<evidence type="ECO:0000313" key="13">
    <source>
        <dbReference type="EMBL" id="TMW62971.1"/>
    </source>
</evidence>
<dbReference type="FunFam" id="3.30.1370.50:FF:000002">
    <property type="entry name" value="Immunoglobulin mu DNA-binding protein 2"/>
    <property type="match status" value="1"/>
</dbReference>
<evidence type="ECO:0000256" key="9">
    <source>
        <dbReference type="SAM" id="MobiDB-lite"/>
    </source>
</evidence>
<feature type="region of interest" description="Disordered" evidence="9">
    <location>
        <begin position="541"/>
        <end position="574"/>
    </location>
</feature>
<evidence type="ECO:0000259" key="11">
    <source>
        <dbReference type="PROSITE" id="PS51192"/>
    </source>
</evidence>
<keyword evidence="4" id="KW-0347">Helicase</keyword>
<evidence type="ECO:0000256" key="8">
    <source>
        <dbReference type="ARBA" id="ARBA00038040"/>
    </source>
</evidence>
<dbReference type="GO" id="GO:0004386">
    <property type="term" value="F:helicase activity"/>
    <property type="evidence" value="ECO:0007669"/>
    <property type="project" value="UniProtKB-KW"/>
</dbReference>
<feature type="domain" description="R3H" evidence="10">
    <location>
        <begin position="110"/>
        <end position="174"/>
    </location>
</feature>
<feature type="domain" description="Helicase ATP-binding" evidence="11">
    <location>
        <begin position="287"/>
        <end position="458"/>
    </location>
</feature>
<feature type="region of interest" description="Disordered" evidence="9">
    <location>
        <begin position="1193"/>
        <end position="1213"/>
    </location>
</feature>
<dbReference type="InterPro" id="IPR007502">
    <property type="entry name" value="Helicase-assoc_dom"/>
</dbReference>
<keyword evidence="2" id="KW-0547">Nucleotide-binding</keyword>
<evidence type="ECO:0000256" key="2">
    <source>
        <dbReference type="ARBA" id="ARBA00022741"/>
    </source>
</evidence>
<keyword evidence="7" id="KW-0539">Nucleus</keyword>
<dbReference type="GO" id="GO:0016787">
    <property type="term" value="F:hydrolase activity"/>
    <property type="evidence" value="ECO:0007669"/>
    <property type="project" value="UniProtKB-KW"/>
</dbReference>
<dbReference type="Pfam" id="PF04408">
    <property type="entry name" value="WHD_HA2"/>
    <property type="match status" value="1"/>
</dbReference>
<dbReference type="SMART" id="SM00487">
    <property type="entry name" value="DEXDc"/>
    <property type="match status" value="1"/>
</dbReference>
<dbReference type="OrthoDB" id="5600252at2759"/>